<feature type="region of interest" description="Disordered" evidence="1">
    <location>
        <begin position="1"/>
        <end position="32"/>
    </location>
</feature>
<comment type="caution">
    <text evidence="2">The sequence shown here is derived from an EMBL/GenBank/DDBJ whole genome shotgun (WGS) entry which is preliminary data.</text>
</comment>
<gene>
    <name evidence="2" type="ORF">BJY24_002300</name>
</gene>
<sequence length="32" mass="3482">MSRQHGSNLMGKLVTADSSPLSIDGKLGRLRR</sequence>
<dbReference type="Proteomes" id="UP000540412">
    <property type="component" value="Unassembled WGS sequence"/>
</dbReference>
<organism evidence="2 3">
    <name type="scientific">Nocardia transvalensis</name>
    <dbReference type="NCBI Taxonomy" id="37333"/>
    <lineage>
        <taxon>Bacteria</taxon>
        <taxon>Bacillati</taxon>
        <taxon>Actinomycetota</taxon>
        <taxon>Actinomycetes</taxon>
        <taxon>Mycobacteriales</taxon>
        <taxon>Nocardiaceae</taxon>
        <taxon>Nocardia</taxon>
    </lineage>
</organism>
<proteinExistence type="predicted"/>
<dbReference type="AlphaFoldDB" id="A0A7W9PD38"/>
<dbReference type="EMBL" id="JACHIT010000001">
    <property type="protein sequence ID" value="MBB5913433.1"/>
    <property type="molecule type" value="Genomic_DNA"/>
</dbReference>
<evidence type="ECO:0000313" key="2">
    <source>
        <dbReference type="EMBL" id="MBB5913433.1"/>
    </source>
</evidence>
<protein>
    <submittedName>
        <fullName evidence="2">Uncharacterized protein</fullName>
    </submittedName>
</protein>
<evidence type="ECO:0000313" key="3">
    <source>
        <dbReference type="Proteomes" id="UP000540412"/>
    </source>
</evidence>
<accession>A0A7W9PD38</accession>
<reference evidence="2 3" key="1">
    <citation type="submission" date="2020-08" db="EMBL/GenBank/DDBJ databases">
        <title>Sequencing the genomes of 1000 actinobacteria strains.</title>
        <authorList>
            <person name="Klenk H.-P."/>
        </authorList>
    </citation>
    <scope>NUCLEOTIDE SEQUENCE [LARGE SCALE GENOMIC DNA]</scope>
    <source>
        <strain evidence="2 3">DSM 43582</strain>
    </source>
</reference>
<keyword evidence="3" id="KW-1185">Reference proteome</keyword>
<name>A0A7W9PD38_9NOCA</name>
<evidence type="ECO:0000256" key="1">
    <source>
        <dbReference type="SAM" id="MobiDB-lite"/>
    </source>
</evidence>